<gene>
    <name evidence="1" type="ORF">ABC977_16160</name>
</gene>
<evidence type="ECO:0000313" key="2">
    <source>
        <dbReference type="Proteomes" id="UP001564408"/>
    </source>
</evidence>
<protein>
    <submittedName>
        <fullName evidence="1">Uncharacterized protein</fullName>
    </submittedName>
</protein>
<dbReference type="RefSeq" id="WP_369668323.1">
    <property type="nucleotide sequence ID" value="NZ_JBDKXB010000033.1"/>
</dbReference>
<dbReference type="InterPro" id="IPR058956">
    <property type="entry name" value="MamC"/>
</dbReference>
<keyword evidence="2" id="KW-1185">Reference proteome</keyword>
<proteinExistence type="predicted"/>
<comment type="caution">
    <text evidence="1">The sequence shown here is derived from an EMBL/GenBank/DDBJ whole genome shotgun (WGS) entry which is preliminary data.</text>
</comment>
<dbReference type="Proteomes" id="UP001564408">
    <property type="component" value="Unassembled WGS sequence"/>
</dbReference>
<evidence type="ECO:0000313" key="1">
    <source>
        <dbReference type="EMBL" id="MEY6433939.1"/>
    </source>
</evidence>
<sequence>MTDYYRYPSSYPYPHGAVPYDIEPAGDNRCSNLVRLAALGAVVGGAVAAASNVGRLQRAEIDINRVLVDTAKTAAASAVATAVAGAAANAVAEQGLTRLGVMFAAGAAVLYGFERWQSPYDSDEVDYV</sequence>
<dbReference type="Pfam" id="PF26373">
    <property type="entry name" value="MamC"/>
    <property type="match status" value="1"/>
</dbReference>
<name>A0ABV4BIX2_9GAMM</name>
<organism evidence="1 2">
    <name type="scientific">Thioalkalicoccus limnaeus</name>
    <dbReference type="NCBI Taxonomy" id="120681"/>
    <lineage>
        <taxon>Bacteria</taxon>
        <taxon>Pseudomonadati</taxon>
        <taxon>Pseudomonadota</taxon>
        <taxon>Gammaproteobacteria</taxon>
        <taxon>Chromatiales</taxon>
        <taxon>Chromatiaceae</taxon>
        <taxon>Thioalkalicoccus</taxon>
    </lineage>
</organism>
<reference evidence="1 2" key="1">
    <citation type="submission" date="2024-05" db="EMBL/GenBank/DDBJ databases">
        <title>Genome Sequence and Characterization of the New Strain Purple Sulfur Bacterium of Genus Thioalkalicoccus.</title>
        <authorList>
            <person name="Bryantseva I.A."/>
            <person name="Kyndt J.A."/>
            <person name="Imhoff J.F."/>
        </authorList>
    </citation>
    <scope>NUCLEOTIDE SEQUENCE [LARGE SCALE GENOMIC DNA]</scope>
    <source>
        <strain evidence="1 2">Um2</strain>
    </source>
</reference>
<accession>A0ABV4BIX2</accession>
<dbReference type="EMBL" id="JBDKXB010000033">
    <property type="protein sequence ID" value="MEY6433939.1"/>
    <property type="molecule type" value="Genomic_DNA"/>
</dbReference>